<feature type="transmembrane region" description="Helical" evidence="6">
    <location>
        <begin position="244"/>
        <end position="262"/>
    </location>
</feature>
<name>A0AA48RA94_9ZZZZ</name>
<dbReference type="PANTHER" id="PTHR42920:SF5">
    <property type="entry name" value="EAMA DOMAIN-CONTAINING PROTEIN"/>
    <property type="match status" value="1"/>
</dbReference>
<dbReference type="SUPFAM" id="SSF103481">
    <property type="entry name" value="Multidrug resistance efflux transporter EmrE"/>
    <property type="match status" value="2"/>
</dbReference>
<evidence type="ECO:0000259" key="7">
    <source>
        <dbReference type="Pfam" id="PF00892"/>
    </source>
</evidence>
<dbReference type="PANTHER" id="PTHR42920">
    <property type="entry name" value="OS03G0707200 PROTEIN-RELATED"/>
    <property type="match status" value="1"/>
</dbReference>
<sequence>MNRSVASLLLLLAALIWGAGFLAQKHASTNMGPVSFVGARFLLSWALLAPLALYEHRKESRPPLTIRDFGIAGLIGLCLFVGAILQQSSLLTTTTTNVGFLTALSVIFVPAIVWAMSGARPKAVVLVAIIICLVGSWLVTEHGHFHRWTRGDVLVVIADVAWAGVITLTPLFLNRVPRPFLLAFMQFGVVALLGLALGASLEPVSEQNLASAFPAILYSGAISGALAFTLQITAQKYVPATQAALILSLESVFAAVAGALLLSERLTGLAALGCALILLGVLIAEAGPSARALMRRANRLNLRYSSAAPAVSEELAVFPAGVDPD</sequence>
<keyword evidence="2" id="KW-1003">Cell membrane</keyword>
<feature type="transmembrane region" description="Helical" evidence="6">
    <location>
        <begin position="98"/>
        <end position="116"/>
    </location>
</feature>
<feature type="transmembrane region" description="Helical" evidence="6">
    <location>
        <begin position="212"/>
        <end position="232"/>
    </location>
</feature>
<feature type="domain" description="EamA" evidence="7">
    <location>
        <begin position="7"/>
        <end position="140"/>
    </location>
</feature>
<protein>
    <recommendedName>
        <fullName evidence="7">EamA domain-containing protein</fullName>
    </recommendedName>
</protein>
<dbReference type="Pfam" id="PF00892">
    <property type="entry name" value="EamA"/>
    <property type="match status" value="2"/>
</dbReference>
<evidence type="ECO:0000256" key="5">
    <source>
        <dbReference type="ARBA" id="ARBA00023136"/>
    </source>
</evidence>
<proteinExistence type="predicted"/>
<comment type="subcellular location">
    <subcellularLocation>
        <location evidence="1">Cell membrane</location>
        <topology evidence="1">Multi-pass membrane protein</topology>
    </subcellularLocation>
</comment>
<keyword evidence="3 6" id="KW-0812">Transmembrane</keyword>
<dbReference type="InterPro" id="IPR051258">
    <property type="entry name" value="Diverse_Substrate_Transporter"/>
</dbReference>
<dbReference type="GO" id="GO:0005886">
    <property type="term" value="C:plasma membrane"/>
    <property type="evidence" value="ECO:0007669"/>
    <property type="project" value="UniProtKB-SubCell"/>
</dbReference>
<evidence type="ECO:0000256" key="6">
    <source>
        <dbReference type="SAM" id="Phobius"/>
    </source>
</evidence>
<evidence type="ECO:0000256" key="1">
    <source>
        <dbReference type="ARBA" id="ARBA00004651"/>
    </source>
</evidence>
<gene>
    <name evidence="8" type="ORF">AMST5_01122</name>
</gene>
<evidence type="ECO:0000313" key="8">
    <source>
        <dbReference type="EMBL" id="CAJ0858492.1"/>
    </source>
</evidence>
<feature type="transmembrane region" description="Helical" evidence="6">
    <location>
        <begin position="152"/>
        <end position="173"/>
    </location>
</feature>
<feature type="transmembrane region" description="Helical" evidence="6">
    <location>
        <begin position="66"/>
        <end position="86"/>
    </location>
</feature>
<feature type="transmembrane region" description="Helical" evidence="6">
    <location>
        <begin position="123"/>
        <end position="140"/>
    </location>
</feature>
<feature type="transmembrane region" description="Helical" evidence="6">
    <location>
        <begin position="33"/>
        <end position="54"/>
    </location>
</feature>
<feature type="domain" description="EamA" evidence="7">
    <location>
        <begin position="150"/>
        <end position="283"/>
    </location>
</feature>
<feature type="transmembrane region" description="Helical" evidence="6">
    <location>
        <begin position="268"/>
        <end position="286"/>
    </location>
</feature>
<keyword evidence="4 6" id="KW-1133">Transmembrane helix</keyword>
<accession>A0AA48RA94</accession>
<feature type="transmembrane region" description="Helical" evidence="6">
    <location>
        <begin position="180"/>
        <end position="200"/>
    </location>
</feature>
<dbReference type="AlphaFoldDB" id="A0AA48RA94"/>
<dbReference type="InterPro" id="IPR000620">
    <property type="entry name" value="EamA_dom"/>
</dbReference>
<keyword evidence="5 6" id="KW-0472">Membrane</keyword>
<dbReference type="EMBL" id="OY288114">
    <property type="protein sequence ID" value="CAJ0858492.1"/>
    <property type="molecule type" value="Genomic_DNA"/>
</dbReference>
<evidence type="ECO:0000256" key="4">
    <source>
        <dbReference type="ARBA" id="ARBA00022989"/>
    </source>
</evidence>
<reference evidence="8" key="1">
    <citation type="submission" date="2023-07" db="EMBL/GenBank/DDBJ databases">
        <authorList>
            <person name="Pelsma A.J. K."/>
        </authorList>
    </citation>
    <scope>NUCLEOTIDE SEQUENCE</scope>
</reference>
<organism evidence="8">
    <name type="scientific">freshwater sediment metagenome</name>
    <dbReference type="NCBI Taxonomy" id="556182"/>
    <lineage>
        <taxon>unclassified sequences</taxon>
        <taxon>metagenomes</taxon>
        <taxon>ecological metagenomes</taxon>
    </lineage>
</organism>
<dbReference type="InterPro" id="IPR037185">
    <property type="entry name" value="EmrE-like"/>
</dbReference>
<evidence type="ECO:0000256" key="2">
    <source>
        <dbReference type="ARBA" id="ARBA00022475"/>
    </source>
</evidence>
<dbReference type="Gene3D" id="1.10.3730.20">
    <property type="match status" value="1"/>
</dbReference>
<evidence type="ECO:0000256" key="3">
    <source>
        <dbReference type="ARBA" id="ARBA00022692"/>
    </source>
</evidence>